<accession>A0A518H333</accession>
<dbReference type="PANTHER" id="PTHR43031">
    <property type="entry name" value="FAD-DEPENDENT OXIDOREDUCTASE"/>
    <property type="match status" value="1"/>
</dbReference>
<evidence type="ECO:0000313" key="2">
    <source>
        <dbReference type="EMBL" id="QDV35237.1"/>
    </source>
</evidence>
<dbReference type="SUPFAM" id="SSF52821">
    <property type="entry name" value="Rhodanese/Cell cycle control phosphatase"/>
    <property type="match status" value="1"/>
</dbReference>
<dbReference type="InterPro" id="IPR036873">
    <property type="entry name" value="Rhodanese-like_dom_sf"/>
</dbReference>
<dbReference type="InterPro" id="IPR050229">
    <property type="entry name" value="GlpE_sulfurtransferase"/>
</dbReference>
<dbReference type="KEGG" id="tpla:ElP_31400"/>
<keyword evidence="2" id="KW-0808">Transferase</keyword>
<gene>
    <name evidence="2" type="primary">moeZ_1</name>
    <name evidence="2" type="ORF">ElP_31400</name>
</gene>
<dbReference type="Proteomes" id="UP000317835">
    <property type="component" value="Chromosome"/>
</dbReference>
<evidence type="ECO:0000313" key="3">
    <source>
        <dbReference type="Proteomes" id="UP000317835"/>
    </source>
</evidence>
<dbReference type="RefSeq" id="WP_145270701.1">
    <property type="nucleotide sequence ID" value="NZ_CP036426.1"/>
</dbReference>
<keyword evidence="3" id="KW-1185">Reference proteome</keyword>
<dbReference type="Gene3D" id="3.40.250.10">
    <property type="entry name" value="Rhodanese-like domain"/>
    <property type="match status" value="1"/>
</dbReference>
<dbReference type="AlphaFoldDB" id="A0A518H333"/>
<dbReference type="InterPro" id="IPR001763">
    <property type="entry name" value="Rhodanese-like_dom"/>
</dbReference>
<dbReference type="SMART" id="SM00450">
    <property type="entry name" value="RHOD"/>
    <property type="match status" value="1"/>
</dbReference>
<organism evidence="2 3">
    <name type="scientific">Tautonia plasticadhaerens</name>
    <dbReference type="NCBI Taxonomy" id="2527974"/>
    <lineage>
        <taxon>Bacteria</taxon>
        <taxon>Pseudomonadati</taxon>
        <taxon>Planctomycetota</taxon>
        <taxon>Planctomycetia</taxon>
        <taxon>Isosphaerales</taxon>
        <taxon>Isosphaeraceae</taxon>
        <taxon>Tautonia</taxon>
    </lineage>
</organism>
<dbReference type="OrthoDB" id="9800872at2"/>
<dbReference type="Pfam" id="PF00581">
    <property type="entry name" value="Rhodanese"/>
    <property type="match status" value="1"/>
</dbReference>
<reference evidence="2 3" key="1">
    <citation type="submission" date="2019-02" db="EMBL/GenBank/DDBJ databases">
        <title>Deep-cultivation of Planctomycetes and their phenomic and genomic characterization uncovers novel biology.</title>
        <authorList>
            <person name="Wiegand S."/>
            <person name="Jogler M."/>
            <person name="Boedeker C."/>
            <person name="Pinto D."/>
            <person name="Vollmers J."/>
            <person name="Rivas-Marin E."/>
            <person name="Kohn T."/>
            <person name="Peeters S.H."/>
            <person name="Heuer A."/>
            <person name="Rast P."/>
            <person name="Oberbeckmann S."/>
            <person name="Bunk B."/>
            <person name="Jeske O."/>
            <person name="Meyerdierks A."/>
            <person name="Storesund J.E."/>
            <person name="Kallscheuer N."/>
            <person name="Luecker S."/>
            <person name="Lage O.M."/>
            <person name="Pohl T."/>
            <person name="Merkel B.J."/>
            <person name="Hornburger P."/>
            <person name="Mueller R.-W."/>
            <person name="Bruemmer F."/>
            <person name="Labrenz M."/>
            <person name="Spormann A.M."/>
            <person name="Op den Camp H."/>
            <person name="Overmann J."/>
            <person name="Amann R."/>
            <person name="Jetten M.S.M."/>
            <person name="Mascher T."/>
            <person name="Medema M.H."/>
            <person name="Devos D.P."/>
            <person name="Kaster A.-K."/>
            <person name="Ovreas L."/>
            <person name="Rohde M."/>
            <person name="Galperin M.Y."/>
            <person name="Jogler C."/>
        </authorList>
    </citation>
    <scope>NUCLEOTIDE SEQUENCE [LARGE SCALE GENOMIC DNA]</scope>
    <source>
        <strain evidence="2 3">ElP</strain>
    </source>
</reference>
<sequence length="119" mass="13227">MTQAIDIRRCSPEDLRRRLEAGDPVVVLDVREEEERRFCSIPLPGSATDLHVPIGHVPDLIDELRRVISGRSLFVYCHHGVRSLATARWLAEQGLADVANLEGGIDAWSSSVDPGVPRY</sequence>
<evidence type="ECO:0000259" key="1">
    <source>
        <dbReference type="PROSITE" id="PS50206"/>
    </source>
</evidence>
<feature type="domain" description="Rhodanese" evidence="1">
    <location>
        <begin position="21"/>
        <end position="117"/>
    </location>
</feature>
<dbReference type="PANTHER" id="PTHR43031:SF17">
    <property type="entry name" value="SULFURTRANSFERASE YTWF-RELATED"/>
    <property type="match status" value="1"/>
</dbReference>
<dbReference type="PROSITE" id="PS50206">
    <property type="entry name" value="RHODANESE_3"/>
    <property type="match status" value="1"/>
</dbReference>
<dbReference type="GO" id="GO:0016779">
    <property type="term" value="F:nucleotidyltransferase activity"/>
    <property type="evidence" value="ECO:0007669"/>
    <property type="project" value="UniProtKB-KW"/>
</dbReference>
<protein>
    <submittedName>
        <fullName evidence="2">Putative adenylyltransferase/sulfurtransferase MoeZ</fullName>
    </submittedName>
</protein>
<name>A0A518H333_9BACT</name>
<dbReference type="EMBL" id="CP036426">
    <property type="protein sequence ID" value="QDV35237.1"/>
    <property type="molecule type" value="Genomic_DNA"/>
</dbReference>
<proteinExistence type="predicted"/>
<keyword evidence="2" id="KW-0548">Nucleotidyltransferase</keyword>